<dbReference type="GeneID" id="56502835"/>
<organism evidence="1 2">
    <name type="scientific">Burkholderia anthina</name>
    <dbReference type="NCBI Taxonomy" id="179879"/>
    <lineage>
        <taxon>Bacteria</taxon>
        <taxon>Pseudomonadati</taxon>
        <taxon>Pseudomonadota</taxon>
        <taxon>Betaproteobacteria</taxon>
        <taxon>Burkholderiales</taxon>
        <taxon>Burkholderiaceae</taxon>
        <taxon>Burkholderia</taxon>
        <taxon>Burkholderia cepacia complex</taxon>
    </lineage>
</organism>
<evidence type="ECO:0000313" key="2">
    <source>
        <dbReference type="Proteomes" id="UP000755577"/>
    </source>
</evidence>
<accession>A0ABS2B9G3</accession>
<reference evidence="1 2" key="1">
    <citation type="submission" date="2021-02" db="EMBL/GenBank/DDBJ databases">
        <title>Draft genome of the type strains Burkholderia anthina DSM16086.</title>
        <authorList>
            <person name="Hertel R."/>
            <person name="Meissner J."/>
            <person name="Poehlein A."/>
            <person name="Daniel R."/>
            <person name="Commichau F.M."/>
        </authorList>
    </citation>
    <scope>NUCLEOTIDE SEQUENCE [LARGE SCALE GENOMIC DNA]</scope>
    <source>
        <strain evidence="1 2">DSM 16086</strain>
    </source>
</reference>
<sequence>MMRFSKTPDWHRQHHVHPVCGEGYAETTFFSRMGSSNANLRPDKFCGEGCANDWGNVATNIQRWGKAGVIKFPPSLGGRTLDDRQGIVLFVASASSIA</sequence>
<proteinExistence type="predicted"/>
<gene>
    <name evidence="1" type="ORF">JQK92_24495</name>
</gene>
<name>A0ABS2B9G3_9BURK</name>
<dbReference type="RefSeq" id="WP_143331667.1">
    <property type="nucleotide sequence ID" value="NZ_CABVLY010000020.1"/>
</dbReference>
<keyword evidence="2" id="KW-1185">Reference proteome</keyword>
<dbReference type="Proteomes" id="UP000755577">
    <property type="component" value="Unassembled WGS sequence"/>
</dbReference>
<comment type="caution">
    <text evidence="1">The sequence shown here is derived from an EMBL/GenBank/DDBJ whole genome shotgun (WGS) entry which is preliminary data.</text>
</comment>
<protein>
    <submittedName>
        <fullName evidence="1">Uncharacterized protein</fullName>
    </submittedName>
</protein>
<evidence type="ECO:0000313" key="1">
    <source>
        <dbReference type="EMBL" id="MBM2769583.1"/>
    </source>
</evidence>
<dbReference type="EMBL" id="JAFCIQ010000020">
    <property type="protein sequence ID" value="MBM2769583.1"/>
    <property type="molecule type" value="Genomic_DNA"/>
</dbReference>